<keyword evidence="4" id="KW-1185">Reference proteome</keyword>
<proteinExistence type="predicted"/>
<dbReference type="PANTHER" id="PTHR33178">
    <property type="match status" value="1"/>
</dbReference>
<dbReference type="Gene3D" id="3.30.70.100">
    <property type="match status" value="1"/>
</dbReference>
<protein>
    <recommendedName>
        <fullName evidence="2">Stress-response A/B barrel domain-containing protein</fullName>
    </recommendedName>
</protein>
<feature type="domain" description="Stress-response A/B barrel" evidence="2">
    <location>
        <begin position="3"/>
        <end position="105"/>
    </location>
</feature>
<dbReference type="InterPro" id="IPR013097">
    <property type="entry name" value="Dabb"/>
</dbReference>
<dbReference type="SMART" id="SM00886">
    <property type="entry name" value="Dabb"/>
    <property type="match status" value="1"/>
</dbReference>
<gene>
    <name evidence="3" type="ORF">Plec18167_009258</name>
</gene>
<dbReference type="PROSITE" id="PS51502">
    <property type="entry name" value="S_R_A_B_BARREL"/>
    <property type="match status" value="1"/>
</dbReference>
<name>A0ABR3WQG8_9EURO</name>
<dbReference type="InterPro" id="IPR044662">
    <property type="entry name" value="HS1/DABB1-like"/>
</dbReference>
<accession>A0ABR3WQG8</accession>
<reference evidence="3 4" key="1">
    <citation type="journal article" date="2024" name="IMA Fungus">
        <title>IMA Genome - F19 : A genome assembly and annotation guide to empower mycologists, including annotated draft genome sequences of Ceratocystis pirilliformis, Diaporthe australafricana, Fusarium ophioides, Paecilomyces lecythidis, and Sporothrix stenoceras.</title>
        <authorList>
            <person name="Aylward J."/>
            <person name="Wilson A.M."/>
            <person name="Visagie C.M."/>
            <person name="Spraker J."/>
            <person name="Barnes I."/>
            <person name="Buitendag C."/>
            <person name="Ceriani C."/>
            <person name="Del Mar Angel L."/>
            <person name="du Plessis D."/>
            <person name="Fuchs T."/>
            <person name="Gasser K."/>
            <person name="Kramer D."/>
            <person name="Li W."/>
            <person name="Munsamy K."/>
            <person name="Piso A."/>
            <person name="Price J.L."/>
            <person name="Sonnekus B."/>
            <person name="Thomas C."/>
            <person name="van der Nest A."/>
            <person name="van Dijk A."/>
            <person name="van Heerden A."/>
            <person name="van Vuuren N."/>
            <person name="Yilmaz N."/>
            <person name="Duong T.A."/>
            <person name="van der Merwe N.A."/>
            <person name="Wingfield M.J."/>
            <person name="Wingfield B.D."/>
        </authorList>
    </citation>
    <scope>NUCLEOTIDE SEQUENCE [LARGE SCALE GENOMIC DNA]</scope>
    <source>
        <strain evidence="3 4">CMW 18167</strain>
    </source>
</reference>
<sequence length="110" mass="12378">MTIVHIVMFQFKADASEAAIKDVCDRMLSLKDQCLHPTTKKPYIRSAVGGKENSPEKMSGGLTHIFVEEFDNEEDRKYYLEKDPMHLAFVHSIGGLVEKAQVVDFTAGVF</sequence>
<comment type="subunit">
    <text evidence="1">Homodimer.</text>
</comment>
<dbReference type="SUPFAM" id="SSF54909">
    <property type="entry name" value="Dimeric alpha+beta barrel"/>
    <property type="match status" value="1"/>
</dbReference>
<evidence type="ECO:0000313" key="3">
    <source>
        <dbReference type="EMBL" id="KAL1865820.1"/>
    </source>
</evidence>
<evidence type="ECO:0000256" key="1">
    <source>
        <dbReference type="ARBA" id="ARBA00011738"/>
    </source>
</evidence>
<organism evidence="3 4">
    <name type="scientific">Paecilomyces lecythidis</name>
    <dbReference type="NCBI Taxonomy" id="3004212"/>
    <lineage>
        <taxon>Eukaryota</taxon>
        <taxon>Fungi</taxon>
        <taxon>Dikarya</taxon>
        <taxon>Ascomycota</taxon>
        <taxon>Pezizomycotina</taxon>
        <taxon>Eurotiomycetes</taxon>
        <taxon>Eurotiomycetidae</taxon>
        <taxon>Eurotiales</taxon>
        <taxon>Thermoascaceae</taxon>
        <taxon>Paecilomyces</taxon>
    </lineage>
</organism>
<evidence type="ECO:0000313" key="4">
    <source>
        <dbReference type="Proteomes" id="UP001583193"/>
    </source>
</evidence>
<dbReference type="Proteomes" id="UP001583193">
    <property type="component" value="Unassembled WGS sequence"/>
</dbReference>
<dbReference type="InterPro" id="IPR011008">
    <property type="entry name" value="Dimeric_a/b-barrel"/>
</dbReference>
<comment type="caution">
    <text evidence="3">The sequence shown here is derived from an EMBL/GenBank/DDBJ whole genome shotgun (WGS) entry which is preliminary data.</text>
</comment>
<dbReference type="EMBL" id="JAVDPF010000056">
    <property type="protein sequence ID" value="KAL1865820.1"/>
    <property type="molecule type" value="Genomic_DNA"/>
</dbReference>
<dbReference type="Pfam" id="PF07876">
    <property type="entry name" value="Dabb"/>
    <property type="match status" value="1"/>
</dbReference>
<evidence type="ECO:0000259" key="2">
    <source>
        <dbReference type="PROSITE" id="PS51502"/>
    </source>
</evidence>
<dbReference type="PANTHER" id="PTHR33178:SF10">
    <property type="entry name" value="STRESS-RESPONSE A_B BARREL DOMAIN-CONTAINING PROTEIN"/>
    <property type="match status" value="1"/>
</dbReference>